<comment type="caution">
    <text evidence="5">The sequence shown here is derived from an EMBL/GenBank/DDBJ whole genome shotgun (WGS) entry which is preliminary data.</text>
</comment>
<dbReference type="PATRIC" id="fig|28229.3.peg.3219"/>
<name>A0A099KLR0_COLPS</name>
<dbReference type="InterPro" id="IPR011990">
    <property type="entry name" value="TPR-like_helical_dom_sf"/>
</dbReference>
<dbReference type="Proteomes" id="UP000029868">
    <property type="component" value="Unassembled WGS sequence"/>
</dbReference>
<dbReference type="AlphaFoldDB" id="A0A099KLR0"/>
<dbReference type="InterPro" id="IPR036388">
    <property type="entry name" value="WH-like_DNA-bd_sf"/>
</dbReference>
<sequence length="614" mass="70522">MRYSFKDFEFDSESLVLRQSGQSLAIRHNEAKVLALLLEQADKVFSKEEILSLVWQDKVVSEQAVFQNISHLRNLFGNDAIKTFPKRGYQWQLAANSASTEIKSTEQQSSAIAMATSANNLPTISPSKKQRTTKDYWPYALLISMVIIIIVSFNFTNKTTPANKAVLKKIAYIPISHAQDDQDFSIADNEQFDFTVLSNITTDEFHNNLELTYPELAQTHPLILTAQIRSHNQHSYIDFLVKGPSGDWQGQLSGDSTTDVIQQLQQHLQQQVIYDLLNTAQPPELKQANLSIAHQQSPNDLIILGALIDVYIMMNELEKAMVMADKLANISEEIENWQHLGNALLFQSKVLTRKELYELSSHKLTTAISYFEQIDDLKRQADAWYAHSWLDHQEDDYPAIKKSLLKSVSLSLQAKDIPRELDALTYLSILAYKHSEADDKYLYLQQAENKMKSYQLPIYHFAKIPFHYAFFAKTTSDKEPHWEQVLEYTKLTPDHWVAQSSRKALMRHFLKQNRLSEAKALLDNIKTNNAHNSYLHALLAQANLDSEQFNLHAQRSFEQARLAGETRLSLDIALLLCSEPNAQVNYDFYSQYINDNADNNWRRNNKEKLLALNF</sequence>
<dbReference type="InterPro" id="IPR016032">
    <property type="entry name" value="Sig_transdc_resp-reg_C-effctor"/>
</dbReference>
<dbReference type="GO" id="GO:0000160">
    <property type="term" value="P:phosphorelay signal transduction system"/>
    <property type="evidence" value="ECO:0007669"/>
    <property type="project" value="InterPro"/>
</dbReference>
<keyword evidence="3" id="KW-0812">Transmembrane</keyword>
<evidence type="ECO:0000256" key="1">
    <source>
        <dbReference type="ARBA" id="ARBA00023125"/>
    </source>
</evidence>
<dbReference type="RefSeq" id="WP_033083213.1">
    <property type="nucleotide sequence ID" value="NZ_JQEC01000044.1"/>
</dbReference>
<gene>
    <name evidence="5" type="ORF">GAB14E_0556</name>
</gene>
<protein>
    <submittedName>
        <fullName evidence="5">Transcriptional regulator, CadC</fullName>
    </submittedName>
</protein>
<accession>A0A099KLR0</accession>
<dbReference type="GO" id="GO:0006355">
    <property type="term" value="P:regulation of DNA-templated transcription"/>
    <property type="evidence" value="ECO:0007669"/>
    <property type="project" value="InterPro"/>
</dbReference>
<dbReference type="SUPFAM" id="SSF46894">
    <property type="entry name" value="C-terminal effector domain of the bipartite response regulators"/>
    <property type="match status" value="1"/>
</dbReference>
<evidence type="ECO:0000256" key="3">
    <source>
        <dbReference type="SAM" id="Phobius"/>
    </source>
</evidence>
<reference evidence="5 6" key="1">
    <citation type="submission" date="2014-08" db="EMBL/GenBank/DDBJ databases">
        <title>Genomic and Phenotypic Diversity of Colwellia psychrerythraea strains from Disparate Marine Basins.</title>
        <authorList>
            <person name="Techtmann S.M."/>
            <person name="Stelling S.C."/>
            <person name="Utturkar S.M."/>
            <person name="Alshibli N."/>
            <person name="Harris A."/>
            <person name="Brown S.D."/>
            <person name="Hazen T.C."/>
        </authorList>
    </citation>
    <scope>NUCLEOTIDE SEQUENCE [LARGE SCALE GENOMIC DNA]</scope>
    <source>
        <strain evidence="5 6">GAB14E</strain>
    </source>
</reference>
<dbReference type="SMART" id="SM00862">
    <property type="entry name" value="Trans_reg_C"/>
    <property type="match status" value="1"/>
</dbReference>
<evidence type="ECO:0000256" key="2">
    <source>
        <dbReference type="PROSITE-ProRule" id="PRU01091"/>
    </source>
</evidence>
<dbReference type="Gene3D" id="1.25.40.10">
    <property type="entry name" value="Tetratricopeptide repeat domain"/>
    <property type="match status" value="1"/>
</dbReference>
<dbReference type="PROSITE" id="PS51755">
    <property type="entry name" value="OMPR_PHOB"/>
    <property type="match status" value="1"/>
</dbReference>
<evidence type="ECO:0000259" key="4">
    <source>
        <dbReference type="PROSITE" id="PS51755"/>
    </source>
</evidence>
<dbReference type="EMBL" id="JQEC01000044">
    <property type="protein sequence ID" value="KGJ90892.1"/>
    <property type="molecule type" value="Genomic_DNA"/>
</dbReference>
<dbReference type="Gene3D" id="1.10.10.10">
    <property type="entry name" value="Winged helix-like DNA-binding domain superfamily/Winged helix DNA-binding domain"/>
    <property type="match status" value="1"/>
</dbReference>
<keyword evidence="1 2" id="KW-0238">DNA-binding</keyword>
<evidence type="ECO:0000313" key="6">
    <source>
        <dbReference type="Proteomes" id="UP000029868"/>
    </source>
</evidence>
<dbReference type="OrthoDB" id="6315863at2"/>
<keyword evidence="3" id="KW-0472">Membrane</keyword>
<dbReference type="GO" id="GO:0003677">
    <property type="term" value="F:DNA binding"/>
    <property type="evidence" value="ECO:0007669"/>
    <property type="project" value="UniProtKB-UniRule"/>
</dbReference>
<dbReference type="Pfam" id="PF00486">
    <property type="entry name" value="Trans_reg_C"/>
    <property type="match status" value="1"/>
</dbReference>
<feature type="transmembrane region" description="Helical" evidence="3">
    <location>
        <begin position="136"/>
        <end position="155"/>
    </location>
</feature>
<dbReference type="InterPro" id="IPR001867">
    <property type="entry name" value="OmpR/PhoB-type_DNA-bd"/>
</dbReference>
<feature type="DNA-binding region" description="OmpR/PhoB-type" evidence="2">
    <location>
        <begin position="1"/>
        <end position="93"/>
    </location>
</feature>
<proteinExistence type="predicted"/>
<evidence type="ECO:0000313" key="5">
    <source>
        <dbReference type="EMBL" id="KGJ90892.1"/>
    </source>
</evidence>
<dbReference type="CDD" id="cd00383">
    <property type="entry name" value="trans_reg_C"/>
    <property type="match status" value="1"/>
</dbReference>
<feature type="domain" description="OmpR/PhoB-type" evidence="4">
    <location>
        <begin position="1"/>
        <end position="93"/>
    </location>
</feature>
<keyword evidence="3" id="KW-1133">Transmembrane helix</keyword>
<organism evidence="5 6">
    <name type="scientific">Colwellia psychrerythraea</name>
    <name type="common">Vibrio psychroerythus</name>
    <dbReference type="NCBI Taxonomy" id="28229"/>
    <lineage>
        <taxon>Bacteria</taxon>
        <taxon>Pseudomonadati</taxon>
        <taxon>Pseudomonadota</taxon>
        <taxon>Gammaproteobacteria</taxon>
        <taxon>Alteromonadales</taxon>
        <taxon>Colwelliaceae</taxon>
        <taxon>Colwellia</taxon>
    </lineage>
</organism>